<keyword evidence="3" id="KW-0285">Flavoprotein</keyword>
<evidence type="ECO:0000256" key="5">
    <source>
        <dbReference type="ARBA" id="ARBA00023002"/>
    </source>
</evidence>
<comment type="caution">
    <text evidence="8">The sequence shown here is derived from an EMBL/GenBank/DDBJ whole genome shotgun (WGS) entry which is preliminary data.</text>
</comment>
<dbReference type="Gene3D" id="3.50.50.60">
    <property type="entry name" value="FAD/NAD(P)-binding domain"/>
    <property type="match status" value="2"/>
</dbReference>
<evidence type="ECO:0000313" key="9">
    <source>
        <dbReference type="Proteomes" id="UP000664218"/>
    </source>
</evidence>
<evidence type="ECO:0000256" key="2">
    <source>
        <dbReference type="ARBA" id="ARBA00009130"/>
    </source>
</evidence>
<evidence type="ECO:0000259" key="7">
    <source>
        <dbReference type="PROSITE" id="PS50206"/>
    </source>
</evidence>
<dbReference type="RefSeq" id="WP_207600613.1">
    <property type="nucleotide sequence ID" value="NZ_JAFNJU010000012.1"/>
</dbReference>
<organism evidence="8 9">
    <name type="scientific">Proteiniclasticum aestuarii</name>
    <dbReference type="NCBI Taxonomy" id="2817862"/>
    <lineage>
        <taxon>Bacteria</taxon>
        <taxon>Bacillati</taxon>
        <taxon>Bacillota</taxon>
        <taxon>Clostridia</taxon>
        <taxon>Eubacteriales</taxon>
        <taxon>Clostridiaceae</taxon>
        <taxon>Proteiniclasticum</taxon>
    </lineage>
</organism>
<dbReference type="Gene3D" id="3.40.250.10">
    <property type="entry name" value="Rhodanese-like domain"/>
    <property type="match status" value="1"/>
</dbReference>
<evidence type="ECO:0000256" key="6">
    <source>
        <dbReference type="ARBA" id="ARBA00023284"/>
    </source>
</evidence>
<dbReference type="InterPro" id="IPR001763">
    <property type="entry name" value="Rhodanese-like_dom"/>
</dbReference>
<reference evidence="8" key="1">
    <citation type="submission" date="2021-03" db="EMBL/GenBank/DDBJ databases">
        <title>Proteiniclasticum marinus sp. nov., isolated from tidal flat sediment.</title>
        <authorList>
            <person name="Namirimu T."/>
            <person name="Yang J.-A."/>
            <person name="Yang S.-H."/>
            <person name="Kim Y.-J."/>
            <person name="Kwon K.K."/>
        </authorList>
    </citation>
    <scope>NUCLEOTIDE SEQUENCE</scope>
    <source>
        <strain evidence="8">SCR006</strain>
    </source>
</reference>
<dbReference type="Pfam" id="PF00581">
    <property type="entry name" value="Rhodanese"/>
    <property type="match status" value="1"/>
</dbReference>
<dbReference type="PROSITE" id="PS50206">
    <property type="entry name" value="RHODANESE_3"/>
    <property type="match status" value="1"/>
</dbReference>
<accession>A0A939KKG8</accession>
<dbReference type="InterPro" id="IPR023753">
    <property type="entry name" value="FAD/NAD-binding_dom"/>
</dbReference>
<dbReference type="PANTHER" id="PTHR43429:SF1">
    <property type="entry name" value="NAD(P)H SULFUR OXIDOREDUCTASE (COA-DEPENDENT)"/>
    <property type="match status" value="1"/>
</dbReference>
<dbReference type="SUPFAM" id="SSF51905">
    <property type="entry name" value="FAD/NAD(P)-binding domain"/>
    <property type="match status" value="1"/>
</dbReference>
<keyword evidence="4" id="KW-0274">FAD</keyword>
<dbReference type="InterPro" id="IPR004099">
    <property type="entry name" value="Pyr_nucl-diS_OxRdtase_dimer"/>
</dbReference>
<dbReference type="InterPro" id="IPR050260">
    <property type="entry name" value="FAD-bd_OxRdtase"/>
</dbReference>
<sequence length="553" mass="61069">MRILVIGAVAAGTSAAAKARRNDEEAEIVIYEKDTHISYSGCGMPYYIGGEIENGEELTPRNPEFFRNKYNVNIRTEHEVLKLDKEKKELTVKNLVTGEVFTDSYDRLILATGARSVVPPIKGADNEHVFTLRNINDMYKIKRYINNRSPKKAVIVGTGFIGLEMAENLKGLGIEVTMVELLPQVSPGLDPDMAILVEEHLEKKGVRVITGTSAREISERNVFLSDEKRLDADLVILATGVKPNVKLAEEAGILLGETGAIRVNTFMETSQEGIYAAGDCIEQYHVVTGKPVYRPLGSTANKTGRIAGNNITGGSLEFRGVLGTGIYKVFDLTVAQTGLTEREALKEGYEISVSHNIKPDRPAYMGGKEMTIKSVADRKDGRLLGVQIVGPEGVDKRIDVFVSLITFGAKVQDLVHLDLAYAPPFSTTKDPVMYTGMIQENAIFGNRPLMNSDKLDELMASGKKVRIIDTRVEKQFGASHVDHAENLPHGVIREKMKDLPKDTIIITYCNKGTTGNAVQNILLNRGLKEVYNLSGGHKTYTRYRLLKKRSEKK</sequence>
<evidence type="ECO:0000256" key="4">
    <source>
        <dbReference type="ARBA" id="ARBA00022827"/>
    </source>
</evidence>
<dbReference type="GO" id="GO:0016491">
    <property type="term" value="F:oxidoreductase activity"/>
    <property type="evidence" value="ECO:0007669"/>
    <property type="project" value="UniProtKB-KW"/>
</dbReference>
<dbReference type="InterPro" id="IPR036188">
    <property type="entry name" value="FAD/NAD-bd_sf"/>
</dbReference>
<keyword evidence="6" id="KW-0676">Redox-active center</keyword>
<evidence type="ECO:0000256" key="1">
    <source>
        <dbReference type="ARBA" id="ARBA00001974"/>
    </source>
</evidence>
<dbReference type="InterPro" id="IPR036873">
    <property type="entry name" value="Rhodanese-like_dom_sf"/>
</dbReference>
<dbReference type="SMART" id="SM00450">
    <property type="entry name" value="RHOD"/>
    <property type="match status" value="1"/>
</dbReference>
<comment type="similarity">
    <text evidence="2">Belongs to the class-III pyridine nucleotide-disulfide oxidoreductase family.</text>
</comment>
<proteinExistence type="inferred from homology"/>
<gene>
    <name evidence="8" type="ORF">J3A84_13700</name>
</gene>
<evidence type="ECO:0000313" key="8">
    <source>
        <dbReference type="EMBL" id="MBO1266086.1"/>
    </source>
</evidence>
<keyword evidence="5" id="KW-0560">Oxidoreductase</keyword>
<dbReference type="EMBL" id="JAFNJU010000012">
    <property type="protein sequence ID" value="MBO1266086.1"/>
    <property type="molecule type" value="Genomic_DNA"/>
</dbReference>
<keyword evidence="9" id="KW-1185">Reference proteome</keyword>
<dbReference type="SUPFAM" id="SSF52821">
    <property type="entry name" value="Rhodanese/Cell cycle control phosphatase"/>
    <property type="match status" value="1"/>
</dbReference>
<dbReference type="Pfam" id="PF02852">
    <property type="entry name" value="Pyr_redox_dim"/>
    <property type="match status" value="1"/>
</dbReference>
<dbReference type="PANTHER" id="PTHR43429">
    <property type="entry name" value="PYRIDINE NUCLEOTIDE-DISULFIDE OXIDOREDUCTASE DOMAIN-CONTAINING"/>
    <property type="match status" value="1"/>
</dbReference>
<dbReference type="InterPro" id="IPR016156">
    <property type="entry name" value="FAD/NAD-linked_Rdtase_dimer_sf"/>
</dbReference>
<evidence type="ECO:0000256" key="3">
    <source>
        <dbReference type="ARBA" id="ARBA00022630"/>
    </source>
</evidence>
<dbReference type="SUPFAM" id="SSF55424">
    <property type="entry name" value="FAD/NAD-linked reductases, dimerisation (C-terminal) domain"/>
    <property type="match status" value="1"/>
</dbReference>
<dbReference type="Proteomes" id="UP000664218">
    <property type="component" value="Unassembled WGS sequence"/>
</dbReference>
<dbReference type="PRINTS" id="PR00411">
    <property type="entry name" value="PNDRDTASEI"/>
</dbReference>
<dbReference type="Pfam" id="PF07992">
    <property type="entry name" value="Pyr_redox_2"/>
    <property type="match status" value="1"/>
</dbReference>
<name>A0A939KKG8_9CLOT</name>
<protein>
    <submittedName>
        <fullName evidence="8">FAD-dependent oxidoreductase</fullName>
    </submittedName>
</protein>
<dbReference type="AlphaFoldDB" id="A0A939KKG8"/>
<dbReference type="PRINTS" id="PR00368">
    <property type="entry name" value="FADPNR"/>
</dbReference>
<feature type="domain" description="Rhodanese" evidence="7">
    <location>
        <begin position="461"/>
        <end position="549"/>
    </location>
</feature>
<comment type="cofactor">
    <cofactor evidence="1">
        <name>FAD</name>
        <dbReference type="ChEBI" id="CHEBI:57692"/>
    </cofactor>
</comment>